<dbReference type="PANTHER" id="PTHR48207">
    <property type="entry name" value="SUCCINATE--HYDROXYMETHYLGLUTARATE COA-TRANSFERASE"/>
    <property type="match status" value="1"/>
</dbReference>
<dbReference type="PANTHER" id="PTHR48207:SF4">
    <property type="entry name" value="BLL6097 PROTEIN"/>
    <property type="match status" value="1"/>
</dbReference>
<reference evidence="4" key="1">
    <citation type="submission" date="2023-03" db="EMBL/GenBank/DDBJ databases">
        <authorList>
            <person name="Steffen K."/>
            <person name="Cardenas P."/>
        </authorList>
    </citation>
    <scope>NUCLEOTIDE SEQUENCE</scope>
</reference>
<dbReference type="AlphaFoldDB" id="A0AA35XEE8"/>
<evidence type="ECO:0000256" key="1">
    <source>
        <dbReference type="ARBA" id="ARBA00008383"/>
    </source>
</evidence>
<dbReference type="Gene3D" id="3.40.50.10540">
    <property type="entry name" value="Crotonobetainyl-coa:carnitine coa-transferase, domain 1"/>
    <property type="match status" value="1"/>
</dbReference>
<organism evidence="4 5">
    <name type="scientific">Geodia barretti</name>
    <name type="common">Barrett's horny sponge</name>
    <dbReference type="NCBI Taxonomy" id="519541"/>
    <lineage>
        <taxon>Eukaryota</taxon>
        <taxon>Metazoa</taxon>
        <taxon>Porifera</taxon>
        <taxon>Demospongiae</taxon>
        <taxon>Heteroscleromorpha</taxon>
        <taxon>Tetractinellida</taxon>
        <taxon>Astrophorina</taxon>
        <taxon>Geodiidae</taxon>
        <taxon>Geodia</taxon>
    </lineage>
</organism>
<protein>
    <submittedName>
        <fullName evidence="4">Succinyl-CoA--D-citramalate CoA-transferase</fullName>
    </submittedName>
</protein>
<keyword evidence="5" id="KW-1185">Reference proteome</keyword>
<dbReference type="InterPro" id="IPR050483">
    <property type="entry name" value="CoA-transferase_III_domain"/>
</dbReference>
<dbReference type="EMBL" id="CASHTH010003785">
    <property type="protein sequence ID" value="CAI8049331.1"/>
    <property type="molecule type" value="Genomic_DNA"/>
</dbReference>
<comment type="caution">
    <text evidence="4">The sequence shown here is derived from an EMBL/GenBank/DDBJ whole genome shotgun (WGS) entry which is preliminary data.</text>
</comment>
<evidence type="ECO:0000313" key="5">
    <source>
        <dbReference type="Proteomes" id="UP001174909"/>
    </source>
</evidence>
<dbReference type="GO" id="GO:0008410">
    <property type="term" value="F:CoA-transferase activity"/>
    <property type="evidence" value="ECO:0007669"/>
    <property type="project" value="TreeGrafter"/>
</dbReference>
<accession>A0AA35XEE8</accession>
<evidence type="ECO:0000313" key="4">
    <source>
        <dbReference type="EMBL" id="CAI8049331.1"/>
    </source>
</evidence>
<keyword evidence="2" id="KW-0808">Transferase</keyword>
<feature type="region of interest" description="Disordered" evidence="3">
    <location>
        <begin position="89"/>
        <end position="127"/>
    </location>
</feature>
<sequence length="367" mass="39859">MNFARLGAEVIKVELPGKGDPGARQRAFHRTGRQAPAAADARRHIDALPEAQPRCEERYPEPQASAGTQDVPRPCEVVRCDAGEPRARLADAHGPGLQGCFRRQSRKSSTAPYQATGRPGEYADRPAHDPQIQGMSGLMEINGHPDGPPTRVGFYIGDLVTPLFACYAITAALREKERTGKGQYLDVSMMDTLTSIMLMDTLEDDVEMGLPLRMGNTTRGGPTGLYRTSDGELTITAASDDQWRRLANALDSPELAEDPRFAEFHSRTANVVEAREEIQKRVEKLTRAEALERFEAADVPCGAVRTHGKMDDPVPGIVAGFPVIFSGGELPEPYGAPTLGMHNEEIYGGVLNLSDDEIAGLKEEGVI</sequence>
<dbReference type="Gene3D" id="3.30.1540.10">
    <property type="entry name" value="formyl-coa transferase, domain 3"/>
    <property type="match status" value="1"/>
</dbReference>
<dbReference type="Pfam" id="PF02515">
    <property type="entry name" value="CoA_transf_3"/>
    <property type="match status" value="1"/>
</dbReference>
<name>A0AA35XEE8_GEOBA</name>
<proteinExistence type="inferred from homology"/>
<dbReference type="Proteomes" id="UP001174909">
    <property type="component" value="Unassembled WGS sequence"/>
</dbReference>
<dbReference type="InterPro" id="IPR044855">
    <property type="entry name" value="CoA-Trfase_III_dom3_sf"/>
</dbReference>
<dbReference type="InterPro" id="IPR003673">
    <property type="entry name" value="CoA-Trfase_fam_III"/>
</dbReference>
<evidence type="ECO:0000256" key="3">
    <source>
        <dbReference type="SAM" id="MobiDB-lite"/>
    </source>
</evidence>
<dbReference type="InterPro" id="IPR023606">
    <property type="entry name" value="CoA-Trfase_III_dom_1_sf"/>
</dbReference>
<dbReference type="SUPFAM" id="SSF89796">
    <property type="entry name" value="CoA-transferase family III (CaiB/BaiF)"/>
    <property type="match status" value="1"/>
</dbReference>
<gene>
    <name evidence="4" type="ORF">GBAR_LOCUS27165</name>
</gene>
<comment type="similarity">
    <text evidence="1">Belongs to the CoA-transferase III family.</text>
</comment>
<feature type="compositionally biased region" description="Basic and acidic residues" evidence="3">
    <location>
        <begin position="51"/>
        <end position="60"/>
    </location>
</feature>
<feature type="region of interest" description="Disordered" evidence="3">
    <location>
        <begin position="51"/>
        <end position="70"/>
    </location>
</feature>
<evidence type="ECO:0000256" key="2">
    <source>
        <dbReference type="ARBA" id="ARBA00022679"/>
    </source>
</evidence>